<feature type="transmembrane region" description="Helical" evidence="1">
    <location>
        <begin position="71"/>
        <end position="93"/>
    </location>
</feature>
<keyword evidence="1" id="KW-0812">Transmembrane</keyword>
<protein>
    <submittedName>
        <fullName evidence="2">Uncharacterized protein</fullName>
    </submittedName>
</protein>
<evidence type="ECO:0000313" key="3">
    <source>
        <dbReference type="Proteomes" id="UP000645610"/>
    </source>
</evidence>
<dbReference type="RefSeq" id="WP_196286866.1">
    <property type="nucleotide sequence ID" value="NZ_JADQDP010000003.1"/>
</dbReference>
<dbReference type="NCBIfam" id="NF046082">
    <property type="entry name" value="assoc_w_XrtX"/>
    <property type="match status" value="1"/>
</dbReference>
<evidence type="ECO:0000256" key="1">
    <source>
        <dbReference type="SAM" id="Phobius"/>
    </source>
</evidence>
<keyword evidence="1" id="KW-0472">Membrane</keyword>
<dbReference type="AlphaFoldDB" id="A0A931BES8"/>
<proteinExistence type="predicted"/>
<organism evidence="2 3">
    <name type="scientific">Hymenobacter properus</name>
    <dbReference type="NCBI Taxonomy" id="2791026"/>
    <lineage>
        <taxon>Bacteria</taxon>
        <taxon>Pseudomonadati</taxon>
        <taxon>Bacteroidota</taxon>
        <taxon>Cytophagia</taxon>
        <taxon>Cytophagales</taxon>
        <taxon>Hymenobacteraceae</taxon>
        <taxon>Hymenobacter</taxon>
    </lineage>
</organism>
<gene>
    <name evidence="2" type="ORF">I2I01_12735</name>
</gene>
<dbReference type="EMBL" id="JADQDP010000003">
    <property type="protein sequence ID" value="MBF9142509.1"/>
    <property type="molecule type" value="Genomic_DNA"/>
</dbReference>
<accession>A0A931BES8</accession>
<keyword evidence="3" id="KW-1185">Reference proteome</keyword>
<dbReference type="Proteomes" id="UP000645610">
    <property type="component" value="Unassembled WGS sequence"/>
</dbReference>
<feature type="transmembrane region" description="Helical" evidence="1">
    <location>
        <begin position="138"/>
        <end position="156"/>
    </location>
</feature>
<sequence>MLPASHASRPARGHWALVSLLLLALLLLGFYQEPVVDFLTACWQRVLGALGLQRQAAAFQQGINGQVAKRLLPAVATYAAIYLAISLLLLRLLLPEQWRLVWRLYAGGLVVYAALVVLGKLGGDVRWAYRLSRQLLDFMVSPLPVAGLFVLLRAGLVTPRRA</sequence>
<reference evidence="2 3" key="1">
    <citation type="submission" date="2020-11" db="EMBL/GenBank/DDBJ databases">
        <authorList>
            <person name="Kim M.K."/>
        </authorList>
    </citation>
    <scope>NUCLEOTIDE SEQUENCE [LARGE SCALE GENOMIC DNA]</scope>
    <source>
        <strain evidence="2 3">BT439</strain>
    </source>
</reference>
<keyword evidence="1" id="KW-1133">Transmembrane helix</keyword>
<name>A0A931BES8_9BACT</name>
<evidence type="ECO:0000313" key="2">
    <source>
        <dbReference type="EMBL" id="MBF9142509.1"/>
    </source>
</evidence>
<feature type="transmembrane region" description="Helical" evidence="1">
    <location>
        <begin position="100"/>
        <end position="118"/>
    </location>
</feature>
<comment type="caution">
    <text evidence="2">The sequence shown here is derived from an EMBL/GenBank/DDBJ whole genome shotgun (WGS) entry which is preliminary data.</text>
</comment>